<dbReference type="NCBIfam" id="TIGR02273">
    <property type="entry name" value="16S_RimM"/>
    <property type="match status" value="1"/>
</dbReference>
<feature type="domain" description="Ribosome maturation factor RimM PRC barrel" evidence="7">
    <location>
        <begin position="97"/>
        <end position="164"/>
    </location>
</feature>
<keyword evidence="4 5" id="KW-0143">Chaperone</keyword>
<dbReference type="InterPro" id="IPR011033">
    <property type="entry name" value="PRC_barrel-like_sf"/>
</dbReference>
<keyword evidence="1 5" id="KW-0963">Cytoplasm</keyword>
<dbReference type="InterPro" id="IPR011961">
    <property type="entry name" value="RimM"/>
</dbReference>
<dbReference type="Gene3D" id="2.30.30.240">
    <property type="entry name" value="PRC-barrel domain"/>
    <property type="match status" value="1"/>
</dbReference>
<dbReference type="InterPro" id="IPR056792">
    <property type="entry name" value="PRC_RimM"/>
</dbReference>
<organism evidence="8">
    <name type="scientific">Desulfomonile tiedjei</name>
    <dbReference type="NCBI Taxonomy" id="2358"/>
    <lineage>
        <taxon>Bacteria</taxon>
        <taxon>Pseudomonadati</taxon>
        <taxon>Thermodesulfobacteriota</taxon>
        <taxon>Desulfomonilia</taxon>
        <taxon>Desulfomonilales</taxon>
        <taxon>Desulfomonilaceae</taxon>
        <taxon>Desulfomonile</taxon>
    </lineage>
</organism>
<evidence type="ECO:0000256" key="4">
    <source>
        <dbReference type="ARBA" id="ARBA00023186"/>
    </source>
</evidence>
<dbReference type="SUPFAM" id="SSF50447">
    <property type="entry name" value="Translation proteins"/>
    <property type="match status" value="1"/>
</dbReference>
<evidence type="ECO:0000259" key="7">
    <source>
        <dbReference type="Pfam" id="PF24986"/>
    </source>
</evidence>
<dbReference type="GO" id="GO:0005840">
    <property type="term" value="C:ribosome"/>
    <property type="evidence" value="ECO:0007669"/>
    <property type="project" value="InterPro"/>
</dbReference>
<dbReference type="Gene3D" id="2.40.30.60">
    <property type="entry name" value="RimM"/>
    <property type="match status" value="1"/>
</dbReference>
<keyword evidence="3 5" id="KW-0698">rRNA processing</keyword>
<accession>A0A7C4EUY4</accession>
<comment type="caution">
    <text evidence="8">The sequence shown here is derived from an EMBL/GenBank/DDBJ whole genome shotgun (WGS) entry which is preliminary data.</text>
</comment>
<comment type="domain">
    <text evidence="5">The PRC barrel domain binds ribosomal protein uS19.</text>
</comment>
<protein>
    <recommendedName>
        <fullName evidence="5">Ribosome maturation factor RimM</fullName>
    </recommendedName>
</protein>
<dbReference type="EMBL" id="DTGT01000364">
    <property type="protein sequence ID" value="HGH61871.1"/>
    <property type="molecule type" value="Genomic_DNA"/>
</dbReference>
<dbReference type="SUPFAM" id="SSF50346">
    <property type="entry name" value="PRC-barrel domain"/>
    <property type="match status" value="1"/>
</dbReference>
<comment type="subcellular location">
    <subcellularLocation>
        <location evidence="5">Cytoplasm</location>
    </subcellularLocation>
</comment>
<dbReference type="PANTHER" id="PTHR33692:SF1">
    <property type="entry name" value="RIBOSOME MATURATION FACTOR RIMM"/>
    <property type="match status" value="1"/>
</dbReference>
<dbReference type="Pfam" id="PF24986">
    <property type="entry name" value="PRC_RimM"/>
    <property type="match status" value="1"/>
</dbReference>
<gene>
    <name evidence="5 8" type="primary">rimM</name>
    <name evidence="8" type="ORF">ENV54_11305</name>
</gene>
<dbReference type="GO" id="GO:0042274">
    <property type="term" value="P:ribosomal small subunit biogenesis"/>
    <property type="evidence" value="ECO:0007669"/>
    <property type="project" value="UniProtKB-UniRule"/>
</dbReference>
<dbReference type="AlphaFoldDB" id="A0A7C4EUY4"/>
<name>A0A7C4EUY4_9BACT</name>
<reference evidence="8" key="1">
    <citation type="journal article" date="2020" name="mSystems">
        <title>Genome- and Community-Level Interaction Insights into Carbon Utilization and Element Cycling Functions of Hydrothermarchaeota in Hydrothermal Sediment.</title>
        <authorList>
            <person name="Zhou Z."/>
            <person name="Liu Y."/>
            <person name="Xu W."/>
            <person name="Pan J."/>
            <person name="Luo Z.H."/>
            <person name="Li M."/>
        </authorList>
    </citation>
    <scope>NUCLEOTIDE SEQUENCE [LARGE SCALE GENOMIC DNA]</scope>
    <source>
        <strain evidence="8">SpSt-769</strain>
    </source>
</reference>
<comment type="subunit">
    <text evidence="5">Binds ribosomal protein uS19.</text>
</comment>
<dbReference type="InterPro" id="IPR036976">
    <property type="entry name" value="RimM_N_sf"/>
</dbReference>
<evidence type="ECO:0000256" key="3">
    <source>
        <dbReference type="ARBA" id="ARBA00022552"/>
    </source>
</evidence>
<dbReference type="GO" id="GO:0006364">
    <property type="term" value="P:rRNA processing"/>
    <property type="evidence" value="ECO:0007669"/>
    <property type="project" value="UniProtKB-UniRule"/>
</dbReference>
<comment type="function">
    <text evidence="5">An accessory protein needed during the final step in the assembly of 30S ribosomal subunit, possibly for assembly of the head region. Essential for efficient processing of 16S rRNA. May be needed both before and after RbfA during the maturation of 16S rRNA. It has affinity for free ribosomal 30S subunits but not for 70S ribosomes.</text>
</comment>
<dbReference type="InterPro" id="IPR009000">
    <property type="entry name" value="Transl_B-barrel_sf"/>
</dbReference>
<evidence type="ECO:0000256" key="5">
    <source>
        <dbReference type="HAMAP-Rule" id="MF_00014"/>
    </source>
</evidence>
<evidence type="ECO:0000259" key="6">
    <source>
        <dbReference type="Pfam" id="PF01782"/>
    </source>
</evidence>
<dbReference type="GO" id="GO:0005737">
    <property type="term" value="C:cytoplasm"/>
    <property type="evidence" value="ECO:0007669"/>
    <property type="project" value="UniProtKB-SubCell"/>
</dbReference>
<sequence length="168" mass="18459">MSSPRRVVIGKVIKAFGIKGELRVRAYTESLDVFKSSPRLEIGGTFFEVLQVRAHKGDVLLSLAGVENPEEAKTLSGLLVRIDADSLPEREDEEYYWFELEGLRVVTSEGKELGVVHHLFATGANDVLEIHGAKGEILLPWIEDVVKKVDLAAGLLVVDPLEGLVPDD</sequence>
<feature type="domain" description="RimM N-terminal" evidence="6">
    <location>
        <begin position="8"/>
        <end position="85"/>
    </location>
</feature>
<dbReference type="HAMAP" id="MF_00014">
    <property type="entry name" value="Ribosome_mat_RimM"/>
    <property type="match status" value="1"/>
</dbReference>
<dbReference type="GO" id="GO:0043022">
    <property type="term" value="F:ribosome binding"/>
    <property type="evidence" value="ECO:0007669"/>
    <property type="project" value="InterPro"/>
</dbReference>
<comment type="similarity">
    <text evidence="5">Belongs to the RimM family.</text>
</comment>
<proteinExistence type="inferred from homology"/>
<dbReference type="Pfam" id="PF01782">
    <property type="entry name" value="RimM"/>
    <property type="match status" value="1"/>
</dbReference>
<evidence type="ECO:0000256" key="1">
    <source>
        <dbReference type="ARBA" id="ARBA00022490"/>
    </source>
</evidence>
<keyword evidence="2 5" id="KW-0690">Ribosome biogenesis</keyword>
<evidence type="ECO:0000313" key="8">
    <source>
        <dbReference type="EMBL" id="HGH61871.1"/>
    </source>
</evidence>
<dbReference type="PANTHER" id="PTHR33692">
    <property type="entry name" value="RIBOSOME MATURATION FACTOR RIMM"/>
    <property type="match status" value="1"/>
</dbReference>
<evidence type="ECO:0000256" key="2">
    <source>
        <dbReference type="ARBA" id="ARBA00022517"/>
    </source>
</evidence>
<dbReference type="InterPro" id="IPR002676">
    <property type="entry name" value="RimM_N"/>
</dbReference>